<name>F2NHU8_DESAR</name>
<organism evidence="2 3">
    <name type="scientific">Desulfobacca acetoxidans (strain ATCC 700848 / DSM 11109 / ASRB2)</name>
    <dbReference type="NCBI Taxonomy" id="880072"/>
    <lineage>
        <taxon>Bacteria</taxon>
        <taxon>Pseudomonadati</taxon>
        <taxon>Thermodesulfobacteriota</taxon>
        <taxon>Desulfobaccia</taxon>
        <taxon>Desulfobaccales</taxon>
        <taxon>Desulfobaccaceae</taxon>
        <taxon>Desulfobacca</taxon>
    </lineage>
</organism>
<evidence type="ECO:0008006" key="4">
    <source>
        <dbReference type="Google" id="ProtNLM"/>
    </source>
</evidence>
<sequence length="234" mass="25326">MKRTSKILVLALGLVIVLSVGQAAATTATYFFYPFGGDLIEGAKAGLASEMYVSDEPGDLISGYSLLFKFSYNYSNPPNDSAITKIAFYDGILDTNYAMAWSGNIDLIPLTEAVPEFKSYFKKDGDFLMGLEFNKTEPVEKGIGFGESLSLYFNPKTGFNTQAVFDGLYKAAVLYPGPYTTEDSFPENGLAVAIKIQGLPESSELVNTVPLPGAMLLLGTGLARLAACLRRRKD</sequence>
<dbReference type="AlphaFoldDB" id="F2NHU8"/>
<keyword evidence="1" id="KW-0732">Signal</keyword>
<dbReference type="Proteomes" id="UP000000483">
    <property type="component" value="Chromosome"/>
</dbReference>
<evidence type="ECO:0000256" key="1">
    <source>
        <dbReference type="SAM" id="SignalP"/>
    </source>
</evidence>
<proteinExistence type="predicted"/>
<keyword evidence="3" id="KW-1185">Reference proteome</keyword>
<dbReference type="HOGENOM" id="CLU_1183483_0_0_7"/>
<reference evidence="2 3" key="1">
    <citation type="journal article" date="2011" name="Stand. Genomic Sci.">
        <title>Complete genome sequence of the acetate-degrading sulfate reducer Desulfobacca acetoxidans type strain (ASRB2).</title>
        <authorList>
            <person name="Goker M."/>
            <person name="Teshima H."/>
            <person name="Lapidus A."/>
            <person name="Nolan M."/>
            <person name="Lucas S."/>
            <person name="Hammon N."/>
            <person name="Deshpande S."/>
            <person name="Cheng J.F."/>
            <person name="Tapia R."/>
            <person name="Han C."/>
            <person name="Goodwin L."/>
            <person name="Pitluck S."/>
            <person name="Huntemann M."/>
            <person name="Liolios K."/>
            <person name="Ivanova N."/>
            <person name="Pagani I."/>
            <person name="Mavromatis K."/>
            <person name="Ovchinikova G."/>
            <person name="Pati A."/>
            <person name="Chen A."/>
            <person name="Palaniappan K."/>
            <person name="Land M."/>
            <person name="Hauser L."/>
            <person name="Brambilla E.M."/>
            <person name="Rohde M."/>
            <person name="Spring S."/>
            <person name="Detter J.C."/>
            <person name="Woyke T."/>
            <person name="Bristow J."/>
            <person name="Eisen J.A."/>
            <person name="Markowitz V."/>
            <person name="Hugenholtz P."/>
            <person name="Kyrpides N.C."/>
            <person name="Klenk H.P."/>
        </authorList>
    </citation>
    <scope>NUCLEOTIDE SEQUENCE [LARGE SCALE GENOMIC DNA]</scope>
    <source>
        <strain evidence="3">ATCC 700848 / DSM 11109 / ASRB2</strain>
    </source>
</reference>
<reference evidence="3" key="2">
    <citation type="submission" date="2011-03" db="EMBL/GenBank/DDBJ databases">
        <title>The complete genome of Desulfobacca acetoxidans DSM 11109.</title>
        <authorList>
            <consortium name="US DOE Joint Genome Institute (JGI-PGF)"/>
            <person name="Lucas S."/>
            <person name="Copeland A."/>
            <person name="Lapidus A."/>
            <person name="Bruce D."/>
            <person name="Goodwin L."/>
            <person name="Pitluck S."/>
            <person name="Peters L."/>
            <person name="Kyrpides N."/>
            <person name="Mavromatis K."/>
            <person name="Ivanova N."/>
            <person name="Ovchinnikova G."/>
            <person name="Teshima H."/>
            <person name="Detter J.C."/>
            <person name="Han C."/>
            <person name="Land M."/>
            <person name="Hauser L."/>
            <person name="Markowitz V."/>
            <person name="Cheng J.-F."/>
            <person name="Hugenholtz P."/>
            <person name="Woyke T."/>
            <person name="Wu D."/>
            <person name="Spring S."/>
            <person name="Schueler E."/>
            <person name="Brambilla E."/>
            <person name="Klenk H.-P."/>
            <person name="Eisen J.A."/>
        </authorList>
    </citation>
    <scope>NUCLEOTIDE SEQUENCE [LARGE SCALE GENOMIC DNA]</scope>
    <source>
        <strain evidence="3">ATCC 700848 / DSM 11109 / ASRB2</strain>
    </source>
</reference>
<evidence type="ECO:0000313" key="2">
    <source>
        <dbReference type="EMBL" id="AEB09433.1"/>
    </source>
</evidence>
<feature type="chain" id="PRO_5003287000" description="PEP motif anchor domain protein" evidence="1">
    <location>
        <begin position="26"/>
        <end position="234"/>
    </location>
</feature>
<protein>
    <recommendedName>
        <fullName evidence="4">PEP motif anchor domain protein</fullName>
    </recommendedName>
</protein>
<evidence type="ECO:0000313" key="3">
    <source>
        <dbReference type="Proteomes" id="UP000000483"/>
    </source>
</evidence>
<dbReference type="KEGG" id="dao:Desac_1579"/>
<accession>F2NHU8</accession>
<feature type="signal peptide" evidence="1">
    <location>
        <begin position="1"/>
        <end position="25"/>
    </location>
</feature>
<gene>
    <name evidence="2" type="ordered locus">Desac_1579</name>
</gene>
<dbReference type="EMBL" id="CP002629">
    <property type="protein sequence ID" value="AEB09433.1"/>
    <property type="molecule type" value="Genomic_DNA"/>
</dbReference>
<dbReference type="RefSeq" id="WP_013706543.1">
    <property type="nucleotide sequence ID" value="NC_015388.1"/>
</dbReference>